<comment type="similarity">
    <text evidence="7">Belongs to the glycosyltransferase 87 family.</text>
</comment>
<dbReference type="InterPro" id="IPR018584">
    <property type="entry name" value="GT87"/>
</dbReference>
<feature type="domain" description="Glycosyltransferase 2-like" evidence="10">
    <location>
        <begin position="451"/>
        <end position="561"/>
    </location>
</feature>
<comment type="caution">
    <text evidence="11">The sequence shown here is derived from an EMBL/GenBank/DDBJ whole genome shotgun (WGS) entry which is preliminary data.</text>
</comment>
<feature type="transmembrane region" description="Helical" evidence="9">
    <location>
        <begin position="270"/>
        <end position="290"/>
    </location>
</feature>
<dbReference type="InterPro" id="IPR001173">
    <property type="entry name" value="Glyco_trans_2-like"/>
</dbReference>
<sequence length="793" mass="84207">MTPPVTVTVPTPRFGRLGGGTCVAAVALSVAAGAAVVHLVTGRFWGDLAVYRTGAAAAAAGDGGLYEVTFRGVDGVALGFTYPPFAALLFQPLRYVDLTVAVAVWTLASVLALLAAIGVTLRAAGVPARRRTVPTLLAGIAALPMFPVAGHLQVGQVGMFLMLAVLLDLTGDPRRRGAGLAVGIAAGIKLTPLIFVVYLAATGRLRAAGVAVGGFLGTVGIGFLWRPADSVRFWSGTLLDASRVAEDPRTVLNQSLSGALVRLSGSTDPWYGWLPVLLVALAGLAVAAWCARIGEELPGVLACATTGLLVSPVSWHHHWVWWVPVLVLGVVWAGRAGDRWGFVLAGGVWLGFVSSTGWAVGADPPGRLWDVGYANLYVLFGLALLGCLPVLLRRRRAASTPSPPRPFRPAPPEPVRPAPPNQPPGETPLAPRNDTLPAPTPAPKVPAVRVSVIVPNYNKEKTLAACLTAVHAQTVAPAEVIVVDDASTDRSREIVSGFPCLLVPFPTNRGVSAARNAGAARATCDVLFFVDSDIALAPDALANALRVLREHPDCGVVQGVYDLHPLFPDGPVEAYKTLFEHFWRSRAAGETSTTMFALTALPRVVFDTVGGFDESLRDAEDVEFGTRLPASYRIRTSAEVVGRHDDVDRLWPYLSELFRRARTYAGAVVLARWAPPVVPRAEAPRRPPHRIDLGVLAGMAGSVLAVGTLPLAAAGRWLWMVPLGLFTVFLVADRALLWFALRRRGPLFLLYATVLRWLTHLTEFVGLLVGVARALTARNRRAGARAASAGHHR</sequence>
<accession>A0ABU7S0V4</accession>
<name>A0ABU7S0V4_9ACTN</name>
<evidence type="ECO:0000256" key="1">
    <source>
        <dbReference type="ARBA" id="ARBA00004651"/>
    </source>
</evidence>
<feature type="compositionally biased region" description="Pro residues" evidence="8">
    <location>
        <begin position="401"/>
        <end position="426"/>
    </location>
</feature>
<feature type="transmembrane region" description="Helical" evidence="9">
    <location>
        <begin position="719"/>
        <end position="741"/>
    </location>
</feature>
<evidence type="ECO:0000313" key="11">
    <source>
        <dbReference type="EMBL" id="MEE6262376.1"/>
    </source>
</evidence>
<dbReference type="EMBL" id="JAZGQK010000027">
    <property type="protein sequence ID" value="MEE6262376.1"/>
    <property type="molecule type" value="Genomic_DNA"/>
</dbReference>
<dbReference type="Gene3D" id="3.90.550.10">
    <property type="entry name" value="Spore Coat Polysaccharide Biosynthesis Protein SpsA, Chain A"/>
    <property type="match status" value="1"/>
</dbReference>
<feature type="transmembrane region" description="Helical" evidence="9">
    <location>
        <begin position="178"/>
        <end position="200"/>
    </location>
</feature>
<feature type="transmembrane region" description="Helical" evidence="9">
    <location>
        <begin position="319"/>
        <end position="335"/>
    </location>
</feature>
<gene>
    <name evidence="11" type="ORF">V1633_28220</name>
</gene>
<dbReference type="SUPFAM" id="SSF53448">
    <property type="entry name" value="Nucleotide-diphospho-sugar transferases"/>
    <property type="match status" value="1"/>
</dbReference>
<evidence type="ECO:0000256" key="9">
    <source>
        <dbReference type="SAM" id="Phobius"/>
    </source>
</evidence>
<feature type="transmembrane region" description="Helical" evidence="9">
    <location>
        <begin position="297"/>
        <end position="313"/>
    </location>
</feature>
<dbReference type="RefSeq" id="WP_331217307.1">
    <property type="nucleotide sequence ID" value="NZ_JAZGQK010000027.1"/>
</dbReference>
<evidence type="ECO:0000256" key="7">
    <source>
        <dbReference type="ARBA" id="ARBA00024033"/>
    </source>
</evidence>
<dbReference type="CDD" id="cd00761">
    <property type="entry name" value="Glyco_tranf_GTA_type"/>
    <property type="match status" value="1"/>
</dbReference>
<feature type="transmembrane region" description="Helical" evidence="9">
    <location>
        <begin position="98"/>
        <end position="124"/>
    </location>
</feature>
<dbReference type="PANTHER" id="PTHR43179">
    <property type="entry name" value="RHAMNOSYLTRANSFERASE WBBL"/>
    <property type="match status" value="1"/>
</dbReference>
<feature type="transmembrane region" description="Helical" evidence="9">
    <location>
        <begin position="21"/>
        <end position="41"/>
    </location>
</feature>
<evidence type="ECO:0000256" key="5">
    <source>
        <dbReference type="ARBA" id="ARBA00022989"/>
    </source>
</evidence>
<comment type="subcellular location">
    <subcellularLocation>
        <location evidence="1">Cell membrane</location>
        <topology evidence="1">Multi-pass membrane protein</topology>
    </subcellularLocation>
</comment>
<keyword evidence="6 9" id="KW-0472">Membrane</keyword>
<dbReference type="InterPro" id="IPR029044">
    <property type="entry name" value="Nucleotide-diphossugar_trans"/>
</dbReference>
<feature type="transmembrane region" description="Helical" evidence="9">
    <location>
        <begin position="748"/>
        <end position="772"/>
    </location>
</feature>
<keyword evidence="12" id="KW-1185">Reference proteome</keyword>
<protein>
    <submittedName>
        <fullName evidence="11">Glycosyltransferase 87 family protein</fullName>
    </submittedName>
</protein>
<feature type="transmembrane region" description="Helical" evidence="9">
    <location>
        <begin position="693"/>
        <end position="713"/>
    </location>
</feature>
<evidence type="ECO:0000256" key="6">
    <source>
        <dbReference type="ARBA" id="ARBA00023136"/>
    </source>
</evidence>
<dbReference type="Pfam" id="PF09594">
    <property type="entry name" value="GT87"/>
    <property type="match status" value="1"/>
</dbReference>
<evidence type="ECO:0000256" key="4">
    <source>
        <dbReference type="ARBA" id="ARBA00022692"/>
    </source>
</evidence>
<feature type="transmembrane region" description="Helical" evidence="9">
    <location>
        <begin position="342"/>
        <end position="361"/>
    </location>
</feature>
<evidence type="ECO:0000259" key="10">
    <source>
        <dbReference type="Pfam" id="PF00535"/>
    </source>
</evidence>
<dbReference type="Proteomes" id="UP001332243">
    <property type="component" value="Unassembled WGS sequence"/>
</dbReference>
<feature type="transmembrane region" description="Helical" evidence="9">
    <location>
        <begin position="207"/>
        <end position="225"/>
    </location>
</feature>
<keyword evidence="3" id="KW-0808">Transferase</keyword>
<feature type="transmembrane region" description="Helical" evidence="9">
    <location>
        <begin position="373"/>
        <end position="392"/>
    </location>
</feature>
<dbReference type="Pfam" id="PF00535">
    <property type="entry name" value="Glycos_transf_2"/>
    <property type="match status" value="1"/>
</dbReference>
<evidence type="ECO:0000256" key="3">
    <source>
        <dbReference type="ARBA" id="ARBA00022679"/>
    </source>
</evidence>
<organism evidence="11 12">
    <name type="scientific">Plantactinospora sonchi</name>
    <dbReference type="NCBI Taxonomy" id="1544735"/>
    <lineage>
        <taxon>Bacteria</taxon>
        <taxon>Bacillati</taxon>
        <taxon>Actinomycetota</taxon>
        <taxon>Actinomycetes</taxon>
        <taxon>Micromonosporales</taxon>
        <taxon>Micromonosporaceae</taxon>
        <taxon>Plantactinospora</taxon>
    </lineage>
</organism>
<reference evidence="11 12" key="1">
    <citation type="submission" date="2024-01" db="EMBL/GenBank/DDBJ databases">
        <title>Genome insights into Plantactinospora sonchi sp. nov.</title>
        <authorList>
            <person name="Wang L."/>
        </authorList>
    </citation>
    <scope>NUCLEOTIDE SEQUENCE [LARGE SCALE GENOMIC DNA]</scope>
    <source>
        <strain evidence="11 12">NEAU-QY2</strain>
    </source>
</reference>
<keyword evidence="4 9" id="KW-0812">Transmembrane</keyword>
<dbReference type="PANTHER" id="PTHR43179:SF7">
    <property type="entry name" value="RHAMNOSYLTRANSFERASE WBBL"/>
    <property type="match status" value="1"/>
</dbReference>
<evidence type="ECO:0000256" key="2">
    <source>
        <dbReference type="ARBA" id="ARBA00022475"/>
    </source>
</evidence>
<keyword evidence="2" id="KW-1003">Cell membrane</keyword>
<feature type="region of interest" description="Disordered" evidence="8">
    <location>
        <begin position="398"/>
        <end position="443"/>
    </location>
</feature>
<keyword evidence="5 9" id="KW-1133">Transmembrane helix</keyword>
<proteinExistence type="inferred from homology"/>
<evidence type="ECO:0000313" key="12">
    <source>
        <dbReference type="Proteomes" id="UP001332243"/>
    </source>
</evidence>
<feature type="transmembrane region" description="Helical" evidence="9">
    <location>
        <begin position="136"/>
        <end position="166"/>
    </location>
</feature>
<evidence type="ECO:0000256" key="8">
    <source>
        <dbReference type="SAM" id="MobiDB-lite"/>
    </source>
</evidence>